<dbReference type="AlphaFoldDB" id="A0A251R0U8"/>
<proteinExistence type="predicted"/>
<reference evidence="2 3" key="1">
    <citation type="journal article" date="2013" name="Nat. Genet.">
        <title>The high-quality draft genome of peach (Prunus persica) identifies unique patterns of genetic diversity, domestication and genome evolution.</title>
        <authorList>
            <consortium name="International Peach Genome Initiative"/>
            <person name="Verde I."/>
            <person name="Abbott A.G."/>
            <person name="Scalabrin S."/>
            <person name="Jung S."/>
            <person name="Shu S."/>
            <person name="Marroni F."/>
            <person name="Zhebentyayeva T."/>
            <person name="Dettori M.T."/>
            <person name="Grimwood J."/>
            <person name="Cattonaro F."/>
            <person name="Zuccolo A."/>
            <person name="Rossini L."/>
            <person name="Jenkins J."/>
            <person name="Vendramin E."/>
            <person name="Meisel L.A."/>
            <person name="Decroocq V."/>
            <person name="Sosinski B."/>
            <person name="Prochnik S."/>
            <person name="Mitros T."/>
            <person name="Policriti A."/>
            <person name="Cipriani G."/>
            <person name="Dondini L."/>
            <person name="Ficklin S."/>
            <person name="Goodstein D.M."/>
            <person name="Xuan P."/>
            <person name="Del Fabbro C."/>
            <person name="Aramini V."/>
            <person name="Copetti D."/>
            <person name="Gonzalez S."/>
            <person name="Horner D.S."/>
            <person name="Falchi R."/>
            <person name="Lucas S."/>
            <person name="Mica E."/>
            <person name="Maldonado J."/>
            <person name="Lazzari B."/>
            <person name="Bielenberg D."/>
            <person name="Pirona R."/>
            <person name="Miculan M."/>
            <person name="Barakat A."/>
            <person name="Testolin R."/>
            <person name="Stella A."/>
            <person name="Tartarini S."/>
            <person name="Tonutti P."/>
            <person name="Arus P."/>
            <person name="Orellana A."/>
            <person name="Wells C."/>
            <person name="Main D."/>
            <person name="Vizzotto G."/>
            <person name="Silva H."/>
            <person name="Salamini F."/>
            <person name="Schmutz J."/>
            <person name="Morgante M."/>
            <person name="Rokhsar D.S."/>
        </authorList>
    </citation>
    <scope>NUCLEOTIDE SEQUENCE [LARGE SCALE GENOMIC DNA]</scope>
    <source>
        <strain evidence="3">cv. Nemared</strain>
    </source>
</reference>
<dbReference type="Proteomes" id="UP000006882">
    <property type="component" value="Chromosome G1"/>
</dbReference>
<evidence type="ECO:0000313" key="2">
    <source>
        <dbReference type="EMBL" id="ONI29613.1"/>
    </source>
</evidence>
<accession>A0A251R0U8</accession>
<dbReference type="InterPro" id="IPR052929">
    <property type="entry name" value="RNase_H-like_EbsB-rel"/>
</dbReference>
<dbReference type="GO" id="GO:0003676">
    <property type="term" value="F:nucleic acid binding"/>
    <property type="evidence" value="ECO:0007669"/>
    <property type="project" value="InterPro"/>
</dbReference>
<dbReference type="Gene3D" id="3.30.420.10">
    <property type="entry name" value="Ribonuclease H-like superfamily/Ribonuclease H"/>
    <property type="match status" value="1"/>
</dbReference>
<dbReference type="PANTHER" id="PTHR47074">
    <property type="entry name" value="BNAC02G40300D PROTEIN"/>
    <property type="match status" value="1"/>
</dbReference>
<dbReference type="Gramene" id="ONI29613">
    <property type="protein sequence ID" value="ONI29613"/>
    <property type="gene ID" value="PRUPE_1G205500"/>
</dbReference>
<protein>
    <recommendedName>
        <fullName evidence="1">RNase H type-1 domain-containing protein</fullName>
    </recommendedName>
</protein>
<dbReference type="CDD" id="cd06222">
    <property type="entry name" value="RNase_H_like"/>
    <property type="match status" value="1"/>
</dbReference>
<dbReference type="Pfam" id="PF13456">
    <property type="entry name" value="RVT_3"/>
    <property type="match status" value="1"/>
</dbReference>
<dbReference type="PANTHER" id="PTHR47074:SF75">
    <property type="entry name" value="RNASE H TYPE-1 DOMAIN-CONTAINING PROTEIN"/>
    <property type="match status" value="1"/>
</dbReference>
<evidence type="ECO:0000259" key="1">
    <source>
        <dbReference type="Pfam" id="PF13456"/>
    </source>
</evidence>
<sequence>MARFGQWNVPLLKDIFWDQEVDAILQIPLASLAGHDCLIWHYERNGMYSVKSGYRLACLEKDKMSGEPSVRVDLNSKRNNFIFEGKSETATQLLHRMTKLAQEFFDANNLSHTIHGRQSSPQAPLHGWRPPPAETRTGSSWRHVLGELAMQTELMAAIEGLHFAIDMGFTDAILEMDAQDCINSILSTEECNGIDGLLIEEVNYLLHNFRAVVCQWTPRCGNKVAHTLAQFAFHCNEFVTWIEEAPRWLLLVLEADVLSLEC</sequence>
<name>A0A251R0U8_PRUPE</name>
<evidence type="ECO:0000313" key="3">
    <source>
        <dbReference type="Proteomes" id="UP000006882"/>
    </source>
</evidence>
<gene>
    <name evidence="2" type="ORF">PRUPE_1G205500</name>
</gene>
<dbReference type="InterPro" id="IPR036397">
    <property type="entry name" value="RNaseH_sf"/>
</dbReference>
<feature type="domain" description="RNase H type-1" evidence="1">
    <location>
        <begin position="150"/>
        <end position="232"/>
    </location>
</feature>
<dbReference type="EMBL" id="CM007651">
    <property type="protein sequence ID" value="ONI29613.1"/>
    <property type="molecule type" value="Genomic_DNA"/>
</dbReference>
<dbReference type="SUPFAM" id="SSF53098">
    <property type="entry name" value="Ribonuclease H-like"/>
    <property type="match status" value="1"/>
</dbReference>
<dbReference type="InterPro" id="IPR044730">
    <property type="entry name" value="RNase_H-like_dom_plant"/>
</dbReference>
<organism evidence="2 3">
    <name type="scientific">Prunus persica</name>
    <name type="common">Peach</name>
    <name type="synonym">Amygdalus persica</name>
    <dbReference type="NCBI Taxonomy" id="3760"/>
    <lineage>
        <taxon>Eukaryota</taxon>
        <taxon>Viridiplantae</taxon>
        <taxon>Streptophyta</taxon>
        <taxon>Embryophyta</taxon>
        <taxon>Tracheophyta</taxon>
        <taxon>Spermatophyta</taxon>
        <taxon>Magnoliopsida</taxon>
        <taxon>eudicotyledons</taxon>
        <taxon>Gunneridae</taxon>
        <taxon>Pentapetalae</taxon>
        <taxon>rosids</taxon>
        <taxon>fabids</taxon>
        <taxon>Rosales</taxon>
        <taxon>Rosaceae</taxon>
        <taxon>Amygdaloideae</taxon>
        <taxon>Amygdaleae</taxon>
        <taxon>Prunus</taxon>
    </lineage>
</organism>
<keyword evidence="3" id="KW-1185">Reference proteome</keyword>
<dbReference type="GO" id="GO:0004523">
    <property type="term" value="F:RNA-DNA hybrid ribonuclease activity"/>
    <property type="evidence" value="ECO:0007669"/>
    <property type="project" value="InterPro"/>
</dbReference>
<dbReference type="InterPro" id="IPR002156">
    <property type="entry name" value="RNaseH_domain"/>
</dbReference>
<dbReference type="InterPro" id="IPR012337">
    <property type="entry name" value="RNaseH-like_sf"/>
</dbReference>